<feature type="region of interest" description="Disordered" evidence="1">
    <location>
        <begin position="1759"/>
        <end position="1782"/>
    </location>
</feature>
<evidence type="ECO:0000313" key="2">
    <source>
        <dbReference type="EMBL" id="KAF3335895.1"/>
    </source>
</evidence>
<organism evidence="2 3">
    <name type="scientific">Carex littledalei</name>
    <dbReference type="NCBI Taxonomy" id="544730"/>
    <lineage>
        <taxon>Eukaryota</taxon>
        <taxon>Viridiplantae</taxon>
        <taxon>Streptophyta</taxon>
        <taxon>Embryophyta</taxon>
        <taxon>Tracheophyta</taxon>
        <taxon>Spermatophyta</taxon>
        <taxon>Magnoliopsida</taxon>
        <taxon>Liliopsida</taxon>
        <taxon>Poales</taxon>
        <taxon>Cyperaceae</taxon>
        <taxon>Cyperoideae</taxon>
        <taxon>Cariceae</taxon>
        <taxon>Carex</taxon>
        <taxon>Carex subgen. Euthyceras</taxon>
    </lineage>
</organism>
<dbReference type="SUPFAM" id="SSF48371">
    <property type="entry name" value="ARM repeat"/>
    <property type="match status" value="1"/>
</dbReference>
<proteinExistence type="predicted"/>
<feature type="compositionally biased region" description="Basic and acidic residues" evidence="1">
    <location>
        <begin position="679"/>
        <end position="697"/>
    </location>
</feature>
<feature type="region of interest" description="Disordered" evidence="1">
    <location>
        <begin position="1872"/>
        <end position="2042"/>
    </location>
</feature>
<dbReference type="InterPro" id="IPR016024">
    <property type="entry name" value="ARM-type_fold"/>
</dbReference>
<keyword evidence="3" id="KW-1185">Reference proteome</keyword>
<dbReference type="Proteomes" id="UP000623129">
    <property type="component" value="Unassembled WGS sequence"/>
</dbReference>
<dbReference type="PANTHER" id="PTHR35833:SF1">
    <property type="entry name" value="GALACTOSE-BINDING DOMAIN-CONTAINING PROTEIN"/>
    <property type="match status" value="1"/>
</dbReference>
<gene>
    <name evidence="2" type="ORF">FCM35_KLT20402</name>
</gene>
<sequence length="2042" mass="228126">MEVELEPGLKYLPFKVKAMSRESPSQKAIHVADPDLRTHWSTATNAKEWILLELHKPCLLSHIRIHNKSVLEWEISAGLHYKPEAFVKVRPRCDAPKRDVLYPMNYTPCRYVRLSCLRGNPVAIFFVQLIGVSVPGLEPELLPVINYLLPHITSQKQDALDLHLQLLQDIAGRLVPFLPQLEPDLTSSADDMESVVRFFAMLAGPFYPILSLVNERDGVKTLPGQVDSDTSKNQTSTPTLLVSSNFELLQPRRGKSPVSGHPAFSSVAYRSDAVILLLRKAFKEKQLGIVCRKVAIVLHSFIEPMQSVPSSTSDEAEKIEVGGQAHISDYSSLFGEDYKVLEGCSDATCLNLLDISSIEEGLLHVLYSSASQPLLCSKLAESNSDIFSILPLVQALLPALRPSLNGISVDQIDDSFRQWSQPSIHHALSQVVMMSSSMAYRPLLQACAGYLLSYSLAHAKAACVLIDLCSGPLSPWIPIIIAKVDLAVEVLVEVLSLIQGARQSLSQSRAAVKYVVLAISGHLDDVLPEYKEVKNKLLFLLEMLEPFLDPAMTPMKNTIAFGGVSAMFSEKQEKNCDIALSVIRAAVKKPAVLPSLELEWRNGSVAPSVLLSILDPHIPLPPEVDLRKSSANCSIDQTSSSVSSDGGLKTDELPDQIFFAPTELKQSNLASFSFPSIEAHPRETSRDPSRQGSPDEKSISINFQLDNSFSTDYYNTQADYLQLVNYQECEARASEFQHLALDLCNHPDITPEGHQAGIEALLLAAECFMNPFFLTTFRPNSELVNQINNLRAKLSQQPGPDMSDLNNDFTKKKPNLAAITNAENKRDKAVIDILLLAAKLESEYHLRTFPGEPLQNEGEKADDKQGPFIDISEPDMQSADAVTLVRNNQSLLCRFIIRQFQIGEHYSHEILLQSLLFLLYSATELCCSPKDIIDIILHSAESLSTQLSLYYQQVKARNVRNLDVERLHGFRRQWVLLQKLVMACSGDDGGKDELHFRSLVPFSSWMEKIPELAQYKQPLPRFLGWMAVSRYGKGCLNERLFLTSDFSQLTMLLSVFADELALMKGAPNKKIDADSFEALYPDMHLFFPSMSEYFHSFGESILEAIGLQLRCFPHSAVPDILSWFSDMCLWPFFNGCLKGRVAVNAKASVLYILESVVAEHMEAMVPEMPRVAHALVSLCKASYADVAFLESVLCVLKPLVSYFLQKATSEEELSADPSICQDFEMIGFEELFDIICPKTESKAAQADDFEMPLLIFVLGTLFPDLSFKRQSEILKALVSFADFISLDLPHLFCSYLHAFLRVADSCDIMLVESLKLFGIRAPFERNPDKDDASLVLKSSVPDHNLLMLSKSSSDNKPEIEKLTNSLEKLILQLIPSIEASWKLHHQLAMKLSQSVAQCALLSMCLKSVETTTADDFIEPKNWSTALEGLVGLILTSQKKQCWHVASAMIDYILELPKELSLGPVVSGLCSTIKSFCLHAPRLSLRLQTDKWVSVLFGRGNCFNLKVNNAGSSLADLFGTMLSHPEPEQRSVALQQLRKNVNTSNTDTELIVSVLASKNWDRVVQVGLTDPSMQLKKHAMVLLSEWVPYLERGKLQSFLQGSDTILQGAGTLSQTTERGHLTRLSLLLLGNACLYSPDDDISLIPQAVWINLESMLASITGGVSDLEKDLCQALCQLKTESSAKGVLKEVLSTGAIIKPSDPGFTRVRETVLQALSSLASAESYFDFFLRSVDQESQELEEAEIEIELIQKEKALTDISGQLPEGSSFQSSLLNDKDDKKPNERLQQIKGGIRDLERSKLKEEIVVRRQKKLLFRQARQKYLEEVTSREMELLQELDREKAAESEREIERQHQLELERAKTRELQFNLEMEREKMTQKELQRELEQVESGARTSRRDYASASASRPRRDREDRYRERENGRSGQPEGSARSSSRGHDSSQVGPTASSVPTVMLSGSSRSYLNQQPTMILQSRDRSDDRSAMAYDDSIERGSRDSGDANSIGESELGQAFDGYAPGNRRGGRPRHGGERRERESRREGKWERKQ</sequence>
<evidence type="ECO:0000256" key="1">
    <source>
        <dbReference type="SAM" id="MobiDB-lite"/>
    </source>
</evidence>
<feature type="compositionally biased region" description="Basic and acidic residues" evidence="1">
    <location>
        <begin position="1905"/>
        <end position="1919"/>
    </location>
</feature>
<evidence type="ECO:0000313" key="3">
    <source>
        <dbReference type="Proteomes" id="UP000623129"/>
    </source>
</evidence>
<accession>A0A833VPI1</accession>
<reference evidence="2" key="1">
    <citation type="submission" date="2020-01" db="EMBL/GenBank/DDBJ databases">
        <title>Genome sequence of Kobresia littledalei, the first chromosome-level genome in the family Cyperaceae.</title>
        <authorList>
            <person name="Qu G."/>
        </authorList>
    </citation>
    <scope>NUCLEOTIDE SEQUENCE</scope>
    <source>
        <strain evidence="2">C.B.Clarke</strain>
        <tissue evidence="2">Leaf</tissue>
    </source>
</reference>
<protein>
    <submittedName>
        <fullName evidence="2">Uncharacterized protein</fullName>
    </submittedName>
</protein>
<dbReference type="InterPro" id="IPR008979">
    <property type="entry name" value="Galactose-bd-like_sf"/>
</dbReference>
<dbReference type="SUPFAM" id="SSF49785">
    <property type="entry name" value="Galactose-binding domain-like"/>
    <property type="match status" value="1"/>
</dbReference>
<dbReference type="Gene3D" id="2.60.120.260">
    <property type="entry name" value="Galactose-binding domain-like"/>
    <property type="match status" value="1"/>
</dbReference>
<dbReference type="OrthoDB" id="1739806at2759"/>
<feature type="compositionally biased region" description="Polar residues" evidence="1">
    <location>
        <begin position="1939"/>
        <end position="1968"/>
    </location>
</feature>
<dbReference type="PANTHER" id="PTHR35833">
    <property type="entry name" value="GALACTOSE-BINDING DOMAIN-LIKE, ARMADILLO-TYPE FOLD PROTEIN-RELATED"/>
    <property type="match status" value="1"/>
</dbReference>
<feature type="compositionally biased region" description="Basic and acidic residues" evidence="1">
    <location>
        <begin position="1773"/>
        <end position="1782"/>
    </location>
</feature>
<feature type="compositionally biased region" description="Basic and acidic residues" evidence="1">
    <location>
        <begin position="1872"/>
        <end position="1884"/>
    </location>
</feature>
<feature type="compositionally biased region" description="Basic and acidic residues" evidence="1">
    <location>
        <begin position="2023"/>
        <end position="2042"/>
    </location>
</feature>
<comment type="caution">
    <text evidence="2">The sequence shown here is derived from an EMBL/GenBank/DDBJ whole genome shotgun (WGS) entry which is preliminary data.</text>
</comment>
<name>A0A833VPI1_9POAL</name>
<feature type="region of interest" description="Disordered" evidence="1">
    <location>
        <begin position="677"/>
        <end position="697"/>
    </location>
</feature>
<dbReference type="EMBL" id="SWLB01000008">
    <property type="protein sequence ID" value="KAF3335895.1"/>
    <property type="molecule type" value="Genomic_DNA"/>
</dbReference>
<feature type="compositionally biased region" description="Basic and acidic residues" evidence="1">
    <location>
        <begin position="1985"/>
        <end position="1994"/>
    </location>
</feature>
<feature type="compositionally biased region" description="Polar residues" evidence="1">
    <location>
        <begin position="1763"/>
        <end position="1772"/>
    </location>
</feature>